<accession>A0A0S4IS96</accession>
<gene>
    <name evidence="3" type="ORF">BSAL_63870</name>
</gene>
<evidence type="ECO:0000256" key="1">
    <source>
        <dbReference type="SAM" id="Coils"/>
    </source>
</evidence>
<feature type="region of interest" description="Disordered" evidence="2">
    <location>
        <begin position="1"/>
        <end position="36"/>
    </location>
</feature>
<proteinExistence type="predicted"/>
<dbReference type="VEuPathDB" id="TriTrypDB:BSAL_63870"/>
<name>A0A0S4IS96_BODSA</name>
<feature type="region of interest" description="Disordered" evidence="2">
    <location>
        <begin position="319"/>
        <end position="338"/>
    </location>
</feature>
<keyword evidence="1" id="KW-0175">Coiled coil</keyword>
<evidence type="ECO:0000313" key="4">
    <source>
        <dbReference type="Proteomes" id="UP000051952"/>
    </source>
</evidence>
<feature type="coiled-coil region" evidence="1">
    <location>
        <begin position="58"/>
        <end position="86"/>
    </location>
</feature>
<feature type="compositionally biased region" description="Polar residues" evidence="2">
    <location>
        <begin position="158"/>
        <end position="183"/>
    </location>
</feature>
<dbReference type="EMBL" id="CYKH01000364">
    <property type="protein sequence ID" value="CUF59683.1"/>
    <property type="molecule type" value="Genomic_DNA"/>
</dbReference>
<dbReference type="AlphaFoldDB" id="A0A0S4IS96"/>
<evidence type="ECO:0000313" key="3">
    <source>
        <dbReference type="EMBL" id="CUF59683.1"/>
    </source>
</evidence>
<protein>
    <submittedName>
        <fullName evidence="3">Uncharacterized protein</fullName>
    </submittedName>
</protein>
<feature type="compositionally biased region" description="Polar residues" evidence="2">
    <location>
        <begin position="1"/>
        <end position="29"/>
    </location>
</feature>
<sequence>MSTRQPSTTSHVGSDAQRSSPPRKSNNNPFKAHIPTVAPNPKLVNLVPARYSTPTPQRETLVKDMAEKLRRRRELEESRAVALQALRVLSHVADRFTTSRGPHHDGETEKPGGVHDAAALLEQLRHEDERIIGAESPSSRSGSRSRSPPSLVTRKKSPSTGRHPSPSLTAYHAQGSSKASIPSHSKMFIPESPVRLAYHANDGKPPVSSPRVIPVRLTNSTVEANPLPLRFDPRHDHHTSTAANVGSQIAPFFSQYVAGVTGKYILPSTFAAPPPETNRRLQIVNSKRLEKERNERMKLEHPPRRKQWNYWDRLEARKLPSTPRQPPLHVDAAATGGM</sequence>
<feature type="compositionally biased region" description="Low complexity" evidence="2">
    <location>
        <begin position="136"/>
        <end position="150"/>
    </location>
</feature>
<feature type="region of interest" description="Disordered" evidence="2">
    <location>
        <begin position="131"/>
        <end position="184"/>
    </location>
</feature>
<dbReference type="Proteomes" id="UP000051952">
    <property type="component" value="Unassembled WGS sequence"/>
</dbReference>
<organism evidence="3 4">
    <name type="scientific">Bodo saltans</name>
    <name type="common">Flagellated protozoan</name>
    <dbReference type="NCBI Taxonomy" id="75058"/>
    <lineage>
        <taxon>Eukaryota</taxon>
        <taxon>Discoba</taxon>
        <taxon>Euglenozoa</taxon>
        <taxon>Kinetoplastea</taxon>
        <taxon>Metakinetoplastina</taxon>
        <taxon>Eubodonida</taxon>
        <taxon>Bodonidae</taxon>
        <taxon>Bodo</taxon>
    </lineage>
</organism>
<evidence type="ECO:0000256" key="2">
    <source>
        <dbReference type="SAM" id="MobiDB-lite"/>
    </source>
</evidence>
<keyword evidence="4" id="KW-1185">Reference proteome</keyword>
<reference evidence="4" key="1">
    <citation type="submission" date="2015-09" db="EMBL/GenBank/DDBJ databases">
        <authorList>
            <consortium name="Pathogen Informatics"/>
        </authorList>
    </citation>
    <scope>NUCLEOTIDE SEQUENCE [LARGE SCALE GENOMIC DNA]</scope>
    <source>
        <strain evidence="4">Lake Konstanz</strain>
    </source>
</reference>